<dbReference type="Proteomes" id="UP001497535">
    <property type="component" value="Unassembled WGS sequence"/>
</dbReference>
<evidence type="ECO:0000313" key="2">
    <source>
        <dbReference type="Proteomes" id="UP001497535"/>
    </source>
</evidence>
<evidence type="ECO:0000313" key="1">
    <source>
        <dbReference type="EMBL" id="CAK5116230.1"/>
    </source>
</evidence>
<accession>A0ACB1B2M9</accession>
<gene>
    <name evidence="1" type="ORF">MENTE1834_LOCUS45769</name>
</gene>
<reference evidence="1" key="1">
    <citation type="submission" date="2023-11" db="EMBL/GenBank/DDBJ databases">
        <authorList>
            <person name="Poullet M."/>
        </authorList>
    </citation>
    <scope>NUCLEOTIDE SEQUENCE</scope>
    <source>
        <strain evidence="1">E1834</strain>
    </source>
</reference>
<protein>
    <submittedName>
        <fullName evidence="1">Uncharacterized protein</fullName>
    </submittedName>
</protein>
<organism evidence="1 2">
    <name type="scientific">Meloidogyne enterolobii</name>
    <name type="common">Root-knot nematode worm</name>
    <name type="synonym">Meloidogyne mayaguensis</name>
    <dbReference type="NCBI Taxonomy" id="390850"/>
    <lineage>
        <taxon>Eukaryota</taxon>
        <taxon>Metazoa</taxon>
        <taxon>Ecdysozoa</taxon>
        <taxon>Nematoda</taxon>
        <taxon>Chromadorea</taxon>
        <taxon>Rhabditida</taxon>
        <taxon>Tylenchina</taxon>
        <taxon>Tylenchomorpha</taxon>
        <taxon>Tylenchoidea</taxon>
        <taxon>Meloidogynidae</taxon>
        <taxon>Meloidogyninae</taxon>
        <taxon>Meloidogyne</taxon>
    </lineage>
</organism>
<dbReference type="EMBL" id="CAVMJV010000157">
    <property type="protein sequence ID" value="CAK5116230.1"/>
    <property type="molecule type" value="Genomic_DNA"/>
</dbReference>
<comment type="caution">
    <text evidence="1">The sequence shown here is derived from an EMBL/GenBank/DDBJ whole genome shotgun (WGS) entry which is preliminary data.</text>
</comment>
<proteinExistence type="predicted"/>
<sequence>MENDADGIILAFINLLTSELQIEEIFSFDEVLCLLPILIKMIQTGELTFKSDFDFKFKDAVEFIKKELGSKSVELLKPENADNGDKQEIANIIFALLFILYKNQRAKFDQICEKLDGKNSAGIRNLLKHLDNFDCISPLPFASILNNSSSNNLFSLNNSNFQIFSSQNQKENLEEISTYKIKSAELETKYKQIEVINSKLNEQLGNAQNEFADLENKFERLRQADNEKVCVTGKSGVGELGRVFQGSIELLNIQLREITDELETSRYTNSELQKELKSLKETHSRALQKSAQDLKSKEEEVGLLYIRLVSSFLPVFNPHWASYFIVHTDLTLILVFNFVRNFFADISYCPQLFCGHFSLVRKNKIFQFLLKFLIFYRLDALVKQITEKDSSENKLKFMEQQIANQQGTIEELMSGLEQALDRANFAEKELIKYKGLHNNSINLQNNTTFQNDSDNSISLHDDLNSCKITENHRFFIKKIFFVKK</sequence>
<keyword evidence="2" id="KW-1185">Reference proteome</keyword>
<name>A0ACB1B2M9_MELEN</name>